<dbReference type="HOGENOM" id="CLU_2044383_0_0_2"/>
<dbReference type="AlphaFoldDB" id="A2BN49"/>
<dbReference type="Proteomes" id="UP000002593">
    <property type="component" value="Chromosome"/>
</dbReference>
<dbReference type="EMBL" id="CP000493">
    <property type="protein sequence ID" value="ABM81410.1"/>
    <property type="molecule type" value="Genomic_DNA"/>
</dbReference>
<protein>
    <submittedName>
        <fullName evidence="2">Uncharacterized protein</fullName>
    </submittedName>
</protein>
<keyword evidence="1" id="KW-0812">Transmembrane</keyword>
<dbReference type="STRING" id="415426.Hbut_1591"/>
<accession>A2BN49</accession>
<dbReference type="RefSeq" id="WP_011822728.1">
    <property type="nucleotide sequence ID" value="NC_008818.1"/>
</dbReference>
<feature type="transmembrane region" description="Helical" evidence="1">
    <location>
        <begin position="14"/>
        <end position="34"/>
    </location>
</feature>
<name>A2BN49_HYPBU</name>
<evidence type="ECO:0000256" key="1">
    <source>
        <dbReference type="SAM" id="Phobius"/>
    </source>
</evidence>
<feature type="transmembrane region" description="Helical" evidence="1">
    <location>
        <begin position="83"/>
        <end position="103"/>
    </location>
</feature>
<keyword evidence="1" id="KW-1133">Transmembrane helix</keyword>
<gene>
    <name evidence="2" type="ordered locus">Hbut_1591</name>
</gene>
<feature type="transmembrane region" description="Helical" evidence="1">
    <location>
        <begin position="41"/>
        <end position="63"/>
    </location>
</feature>
<organism evidence="2 3">
    <name type="scientific">Hyperthermus butylicus (strain DSM 5456 / JCM 9403 / PLM1-5)</name>
    <dbReference type="NCBI Taxonomy" id="415426"/>
    <lineage>
        <taxon>Archaea</taxon>
        <taxon>Thermoproteota</taxon>
        <taxon>Thermoprotei</taxon>
        <taxon>Desulfurococcales</taxon>
        <taxon>Pyrodictiaceae</taxon>
        <taxon>Hyperthermus</taxon>
    </lineage>
</organism>
<reference evidence="2 3" key="1">
    <citation type="journal article" date="2007" name="Archaea">
        <title>The genome of Hyperthermus butylicus: a sulfur-reducing, peptide fermenting, neutrophilic Crenarchaeote growing up to 108 degrees C.</title>
        <authorList>
            <person name="Brugger K."/>
            <person name="Chen L."/>
            <person name="Stark M."/>
            <person name="Zibat A."/>
            <person name="Redder P."/>
            <person name="Ruepp A."/>
            <person name="Awayez M."/>
            <person name="She Q."/>
            <person name="Garrett R.A."/>
            <person name="Klenk H.P."/>
        </authorList>
    </citation>
    <scope>NUCLEOTIDE SEQUENCE [LARGE SCALE GENOMIC DNA]</scope>
    <source>
        <strain evidence="3">DSM 5456 / JCM 9403 / PLM1-5</strain>
    </source>
</reference>
<evidence type="ECO:0000313" key="3">
    <source>
        <dbReference type="Proteomes" id="UP000002593"/>
    </source>
</evidence>
<evidence type="ECO:0000313" key="2">
    <source>
        <dbReference type="EMBL" id="ABM81410.1"/>
    </source>
</evidence>
<dbReference type="KEGG" id="hbu:Hbut_1591"/>
<dbReference type="GeneID" id="4782957"/>
<keyword evidence="1" id="KW-0472">Membrane</keyword>
<sequence>MMSSYFTPLETDPALTLLSTVVLASIVFLLILLVIEAPRKLLTAVALLTALLHAIYTIAYARIYNLELHLKPLLDIYVDSRGYASATIDVAQLIVIALAASHARDIYTKLREKYIKATHT</sequence>
<keyword evidence="3" id="KW-1185">Reference proteome</keyword>
<dbReference type="EnsemblBacteria" id="ABM81410">
    <property type="protein sequence ID" value="ABM81410"/>
    <property type="gene ID" value="Hbut_1591"/>
</dbReference>
<proteinExistence type="predicted"/>